<reference evidence="5 6" key="1">
    <citation type="submission" date="2018-12" db="EMBL/GenBank/DDBJ databases">
        <title>Flammeovirga pectinis sp. nov., isolated from the gut of the Korean scallop, Patinopecten yessoensis.</title>
        <authorList>
            <person name="Bae J.-W."/>
            <person name="Jeong Y.-S."/>
            <person name="Kang W."/>
        </authorList>
    </citation>
    <scope>NUCLEOTIDE SEQUENCE [LARGE SCALE GENOMIC DNA]</scope>
    <source>
        <strain evidence="5 6">L12M1</strain>
    </source>
</reference>
<dbReference type="InterPro" id="IPR018060">
    <property type="entry name" value="HTH_AraC"/>
</dbReference>
<dbReference type="GO" id="GO:0043565">
    <property type="term" value="F:sequence-specific DNA binding"/>
    <property type="evidence" value="ECO:0007669"/>
    <property type="project" value="InterPro"/>
</dbReference>
<name>A0A3Q9FNI5_9BACT</name>
<dbReference type="SMART" id="SM00342">
    <property type="entry name" value="HTH_ARAC"/>
    <property type="match status" value="1"/>
</dbReference>
<dbReference type="RefSeq" id="WP_126611361.1">
    <property type="nucleotide sequence ID" value="NZ_CP034562.1"/>
</dbReference>
<keyword evidence="6" id="KW-1185">Reference proteome</keyword>
<keyword evidence="2" id="KW-0238">DNA-binding</keyword>
<dbReference type="OrthoDB" id="1189000at2"/>
<dbReference type="Proteomes" id="UP000267268">
    <property type="component" value="Chromosome 1"/>
</dbReference>
<dbReference type="EMBL" id="CP034562">
    <property type="protein sequence ID" value="AZQ61172.1"/>
    <property type="molecule type" value="Genomic_DNA"/>
</dbReference>
<protein>
    <submittedName>
        <fullName evidence="5">AraC family transcriptional regulator</fullName>
    </submittedName>
</protein>
<dbReference type="PANTHER" id="PTHR43280:SF2">
    <property type="entry name" value="HTH-TYPE TRANSCRIPTIONAL REGULATOR EXSA"/>
    <property type="match status" value="1"/>
</dbReference>
<dbReference type="Gene3D" id="1.10.10.60">
    <property type="entry name" value="Homeodomain-like"/>
    <property type="match status" value="2"/>
</dbReference>
<dbReference type="KEGG" id="fll:EI427_02735"/>
<feature type="domain" description="HTH araC/xylS-type" evidence="4">
    <location>
        <begin position="152"/>
        <end position="248"/>
    </location>
</feature>
<keyword evidence="1" id="KW-0805">Transcription regulation</keyword>
<evidence type="ECO:0000256" key="2">
    <source>
        <dbReference type="ARBA" id="ARBA00023125"/>
    </source>
</evidence>
<evidence type="ECO:0000313" key="6">
    <source>
        <dbReference type="Proteomes" id="UP000267268"/>
    </source>
</evidence>
<evidence type="ECO:0000313" key="5">
    <source>
        <dbReference type="EMBL" id="AZQ61172.1"/>
    </source>
</evidence>
<dbReference type="PANTHER" id="PTHR43280">
    <property type="entry name" value="ARAC-FAMILY TRANSCRIPTIONAL REGULATOR"/>
    <property type="match status" value="1"/>
</dbReference>
<evidence type="ECO:0000259" key="4">
    <source>
        <dbReference type="PROSITE" id="PS01124"/>
    </source>
</evidence>
<proteinExistence type="predicted"/>
<sequence>MTKKPENKLHFSTDYGIFIGTLNDNKYHKHFALQLTVSLGNDTRLLLLDNTLKSATFLLQSNSLHQLLSSKQQLILLINPISNLGHYLHLELGGKEVLPFENQLTYQLKKVFEALNNKQITFKNFYNDVDVILEKYKCSCLLNNHLKDDRIFKAILYLEKHFETTVSLEEIAALCFLSPSRFLHLFKEKTGLNFRRYQLWNKLLKSIPYLINNSITSTAYQNGFSDSAHYSRTFKETFGINPKIIAKNR</sequence>
<dbReference type="PROSITE" id="PS01124">
    <property type="entry name" value="HTH_ARAC_FAMILY_2"/>
    <property type="match status" value="1"/>
</dbReference>
<evidence type="ECO:0000256" key="1">
    <source>
        <dbReference type="ARBA" id="ARBA00023015"/>
    </source>
</evidence>
<accession>A0A3Q9FNI5</accession>
<dbReference type="InterPro" id="IPR009057">
    <property type="entry name" value="Homeodomain-like_sf"/>
</dbReference>
<dbReference type="SUPFAM" id="SSF46689">
    <property type="entry name" value="Homeodomain-like"/>
    <property type="match status" value="2"/>
</dbReference>
<gene>
    <name evidence="5" type="ORF">EI427_02735</name>
</gene>
<keyword evidence="3" id="KW-0804">Transcription</keyword>
<evidence type="ECO:0000256" key="3">
    <source>
        <dbReference type="ARBA" id="ARBA00023163"/>
    </source>
</evidence>
<organism evidence="5 6">
    <name type="scientific">Flammeovirga pectinis</name>
    <dbReference type="NCBI Taxonomy" id="2494373"/>
    <lineage>
        <taxon>Bacteria</taxon>
        <taxon>Pseudomonadati</taxon>
        <taxon>Bacteroidota</taxon>
        <taxon>Cytophagia</taxon>
        <taxon>Cytophagales</taxon>
        <taxon>Flammeovirgaceae</taxon>
        <taxon>Flammeovirga</taxon>
    </lineage>
</organism>
<dbReference type="GO" id="GO:0003700">
    <property type="term" value="F:DNA-binding transcription factor activity"/>
    <property type="evidence" value="ECO:0007669"/>
    <property type="project" value="InterPro"/>
</dbReference>
<dbReference type="Pfam" id="PF12833">
    <property type="entry name" value="HTH_18"/>
    <property type="match status" value="1"/>
</dbReference>
<dbReference type="InterPro" id="IPR018062">
    <property type="entry name" value="HTH_AraC-typ_CS"/>
</dbReference>
<dbReference type="AlphaFoldDB" id="A0A3Q9FNI5"/>
<dbReference type="PROSITE" id="PS00041">
    <property type="entry name" value="HTH_ARAC_FAMILY_1"/>
    <property type="match status" value="1"/>
</dbReference>